<keyword evidence="2" id="KW-0808">Transferase</keyword>
<reference evidence="2" key="1">
    <citation type="submission" date="2020-02" db="EMBL/GenBank/DDBJ databases">
        <authorList>
            <person name="Meier V. D."/>
        </authorList>
    </citation>
    <scope>NUCLEOTIDE SEQUENCE</scope>
    <source>
        <strain evidence="2">AVDCRST_MAG34</strain>
    </source>
</reference>
<organism evidence="2">
    <name type="scientific">uncultured Nocardioidaceae bacterium</name>
    <dbReference type="NCBI Taxonomy" id="253824"/>
    <lineage>
        <taxon>Bacteria</taxon>
        <taxon>Bacillati</taxon>
        <taxon>Actinomycetota</taxon>
        <taxon>Actinomycetes</taxon>
        <taxon>Propionibacteriales</taxon>
        <taxon>Nocardioidaceae</taxon>
        <taxon>environmental samples</taxon>
    </lineage>
</organism>
<feature type="region of interest" description="Disordered" evidence="1">
    <location>
        <begin position="1"/>
        <end position="73"/>
    </location>
</feature>
<dbReference type="EC" id="2.3.1.12" evidence="2"/>
<dbReference type="GO" id="GO:0004742">
    <property type="term" value="F:dihydrolipoyllysine-residue acetyltransferase activity"/>
    <property type="evidence" value="ECO:0007669"/>
    <property type="project" value="UniProtKB-EC"/>
</dbReference>
<dbReference type="EMBL" id="CADCUI010000034">
    <property type="protein sequence ID" value="CAA9348997.1"/>
    <property type="molecule type" value="Genomic_DNA"/>
</dbReference>
<accession>A0A6J4M3E3</accession>
<feature type="non-terminal residue" evidence="2">
    <location>
        <position position="73"/>
    </location>
</feature>
<proteinExistence type="predicted"/>
<evidence type="ECO:0000256" key="1">
    <source>
        <dbReference type="SAM" id="MobiDB-lite"/>
    </source>
</evidence>
<sequence length="73" mass="8529">PDHQPAAGGDPRHRHGREAPRGHRRREPRRDDRRTADVLPGADLRPPTCRRRRRRPVPQRRQAAARDRPVRGL</sequence>
<keyword evidence="2" id="KW-0670">Pyruvate</keyword>
<name>A0A6J4M3E3_9ACTN</name>
<feature type="non-terminal residue" evidence="2">
    <location>
        <position position="1"/>
    </location>
</feature>
<dbReference type="AlphaFoldDB" id="A0A6J4M3E3"/>
<protein>
    <submittedName>
        <fullName evidence="2">Dihydrolipoamide acetyltransferase component of pyruvate dehydrogenase complex</fullName>
        <ecNumber evidence="2">2.3.1.12</ecNumber>
    </submittedName>
</protein>
<evidence type="ECO:0000313" key="2">
    <source>
        <dbReference type="EMBL" id="CAA9348997.1"/>
    </source>
</evidence>
<feature type="compositionally biased region" description="Basic residues" evidence="1">
    <location>
        <begin position="48"/>
        <end position="58"/>
    </location>
</feature>
<gene>
    <name evidence="2" type="ORF">AVDCRST_MAG34-1628</name>
</gene>
<keyword evidence="2" id="KW-0012">Acyltransferase</keyword>
<feature type="compositionally biased region" description="Basic residues" evidence="1">
    <location>
        <begin position="12"/>
        <end position="27"/>
    </location>
</feature>
<feature type="compositionally biased region" description="Basic and acidic residues" evidence="1">
    <location>
        <begin position="64"/>
        <end position="73"/>
    </location>
</feature>